<evidence type="ECO:0000313" key="3">
    <source>
        <dbReference type="Proteomes" id="UP001218188"/>
    </source>
</evidence>
<feature type="signal peptide" evidence="1">
    <location>
        <begin position="1"/>
        <end position="17"/>
    </location>
</feature>
<name>A0AAD6WR73_9AGAR</name>
<feature type="chain" id="PRO_5042018338" evidence="1">
    <location>
        <begin position="18"/>
        <end position="143"/>
    </location>
</feature>
<protein>
    <submittedName>
        <fullName evidence="2">Uncharacterized protein</fullName>
    </submittedName>
</protein>
<gene>
    <name evidence="2" type="ORF">C8F04DRAFT_1192743</name>
</gene>
<dbReference type="AlphaFoldDB" id="A0AAD6WR73"/>
<sequence length="143" mass="15681">MSFMVLFVVLYLTCVEIYFEALFEIYSAEEFSICAVDPSRFVKVLSALAAIRLNGIHTEDLDKLLPPDDMDPTLTIMLMFTLTSKIADNIPAAINHELVCSVGCELLPTLYGVLGINGPEGMCIYRKLVQESPSIVGGADEEA</sequence>
<accession>A0AAD6WR73</accession>
<keyword evidence="3" id="KW-1185">Reference proteome</keyword>
<comment type="caution">
    <text evidence="2">The sequence shown here is derived from an EMBL/GenBank/DDBJ whole genome shotgun (WGS) entry which is preliminary data.</text>
</comment>
<dbReference type="Proteomes" id="UP001218188">
    <property type="component" value="Unassembled WGS sequence"/>
</dbReference>
<reference evidence="2" key="1">
    <citation type="submission" date="2023-03" db="EMBL/GenBank/DDBJ databases">
        <title>Massive genome expansion in bonnet fungi (Mycena s.s.) driven by repeated elements and novel gene families across ecological guilds.</title>
        <authorList>
            <consortium name="Lawrence Berkeley National Laboratory"/>
            <person name="Harder C.B."/>
            <person name="Miyauchi S."/>
            <person name="Viragh M."/>
            <person name="Kuo A."/>
            <person name="Thoen E."/>
            <person name="Andreopoulos B."/>
            <person name="Lu D."/>
            <person name="Skrede I."/>
            <person name="Drula E."/>
            <person name="Henrissat B."/>
            <person name="Morin E."/>
            <person name="Kohler A."/>
            <person name="Barry K."/>
            <person name="LaButti K."/>
            <person name="Morin E."/>
            <person name="Salamov A."/>
            <person name="Lipzen A."/>
            <person name="Mereny Z."/>
            <person name="Hegedus B."/>
            <person name="Baldrian P."/>
            <person name="Stursova M."/>
            <person name="Weitz H."/>
            <person name="Taylor A."/>
            <person name="Grigoriev I.V."/>
            <person name="Nagy L.G."/>
            <person name="Martin F."/>
            <person name="Kauserud H."/>
        </authorList>
    </citation>
    <scope>NUCLEOTIDE SEQUENCE</scope>
    <source>
        <strain evidence="2">CBHHK200</strain>
    </source>
</reference>
<organism evidence="2 3">
    <name type="scientific">Mycena alexandri</name>
    <dbReference type="NCBI Taxonomy" id="1745969"/>
    <lineage>
        <taxon>Eukaryota</taxon>
        <taxon>Fungi</taxon>
        <taxon>Dikarya</taxon>
        <taxon>Basidiomycota</taxon>
        <taxon>Agaricomycotina</taxon>
        <taxon>Agaricomycetes</taxon>
        <taxon>Agaricomycetidae</taxon>
        <taxon>Agaricales</taxon>
        <taxon>Marasmiineae</taxon>
        <taxon>Mycenaceae</taxon>
        <taxon>Mycena</taxon>
    </lineage>
</organism>
<evidence type="ECO:0000313" key="2">
    <source>
        <dbReference type="EMBL" id="KAJ7024113.1"/>
    </source>
</evidence>
<dbReference type="EMBL" id="JARJCM010000175">
    <property type="protein sequence ID" value="KAJ7024113.1"/>
    <property type="molecule type" value="Genomic_DNA"/>
</dbReference>
<proteinExistence type="predicted"/>
<keyword evidence="1" id="KW-0732">Signal</keyword>
<evidence type="ECO:0000256" key="1">
    <source>
        <dbReference type="SAM" id="SignalP"/>
    </source>
</evidence>